<feature type="compositionally biased region" description="Low complexity" evidence="2">
    <location>
        <begin position="309"/>
        <end position="323"/>
    </location>
</feature>
<feature type="compositionally biased region" description="Acidic residues" evidence="2">
    <location>
        <begin position="284"/>
        <end position="297"/>
    </location>
</feature>
<name>A0ABQ8TG67_PERAM</name>
<keyword evidence="4" id="KW-1185">Reference proteome</keyword>
<feature type="region of interest" description="Disordered" evidence="2">
    <location>
        <begin position="358"/>
        <end position="400"/>
    </location>
</feature>
<evidence type="ECO:0000256" key="2">
    <source>
        <dbReference type="SAM" id="MobiDB-lite"/>
    </source>
</evidence>
<evidence type="ECO:0000256" key="1">
    <source>
        <dbReference type="PROSITE-ProRule" id="PRU00497"/>
    </source>
</evidence>
<organism evidence="3 4">
    <name type="scientific">Periplaneta americana</name>
    <name type="common">American cockroach</name>
    <name type="synonym">Blatta americana</name>
    <dbReference type="NCBI Taxonomy" id="6978"/>
    <lineage>
        <taxon>Eukaryota</taxon>
        <taxon>Metazoa</taxon>
        <taxon>Ecdysozoa</taxon>
        <taxon>Arthropoda</taxon>
        <taxon>Hexapoda</taxon>
        <taxon>Insecta</taxon>
        <taxon>Pterygota</taxon>
        <taxon>Neoptera</taxon>
        <taxon>Polyneoptera</taxon>
        <taxon>Dictyoptera</taxon>
        <taxon>Blattodea</taxon>
        <taxon>Blattoidea</taxon>
        <taxon>Blattidae</taxon>
        <taxon>Blattinae</taxon>
        <taxon>Periplaneta</taxon>
    </lineage>
</organism>
<evidence type="ECO:0000313" key="4">
    <source>
        <dbReference type="Proteomes" id="UP001148838"/>
    </source>
</evidence>
<keyword evidence="1" id="KW-0193">Cuticle</keyword>
<feature type="region of interest" description="Disordered" evidence="2">
    <location>
        <begin position="417"/>
        <end position="449"/>
    </location>
</feature>
<dbReference type="InterPro" id="IPR050468">
    <property type="entry name" value="Cuticle_Struct_Prot"/>
</dbReference>
<dbReference type="PROSITE" id="PS51155">
    <property type="entry name" value="CHIT_BIND_RR_2"/>
    <property type="match status" value="1"/>
</dbReference>
<feature type="compositionally biased region" description="Low complexity" evidence="2">
    <location>
        <begin position="417"/>
        <end position="431"/>
    </location>
</feature>
<dbReference type="EMBL" id="JAJSOF020000009">
    <property type="protein sequence ID" value="KAJ4445633.1"/>
    <property type="molecule type" value="Genomic_DNA"/>
</dbReference>
<protein>
    <submittedName>
        <fullName evidence="3">Uncharacterized protein</fullName>
    </submittedName>
</protein>
<accession>A0ABQ8TG67</accession>
<dbReference type="Pfam" id="PF00379">
    <property type="entry name" value="Chitin_bind_4"/>
    <property type="match status" value="1"/>
</dbReference>
<dbReference type="PANTHER" id="PTHR10380">
    <property type="entry name" value="CUTICLE PROTEIN"/>
    <property type="match status" value="1"/>
</dbReference>
<reference evidence="3 4" key="1">
    <citation type="journal article" date="2022" name="Allergy">
        <title>Genome assembly and annotation of Periplaneta americana reveal a comprehensive cockroach allergen profile.</title>
        <authorList>
            <person name="Wang L."/>
            <person name="Xiong Q."/>
            <person name="Saelim N."/>
            <person name="Wang L."/>
            <person name="Nong W."/>
            <person name="Wan A.T."/>
            <person name="Shi M."/>
            <person name="Liu X."/>
            <person name="Cao Q."/>
            <person name="Hui J.H.L."/>
            <person name="Sookrung N."/>
            <person name="Leung T.F."/>
            <person name="Tungtrongchitr A."/>
            <person name="Tsui S.K.W."/>
        </authorList>
    </citation>
    <scope>NUCLEOTIDE SEQUENCE [LARGE SCALE GENOMIC DNA]</scope>
    <source>
        <strain evidence="3">PWHHKU_190912</strain>
    </source>
</reference>
<gene>
    <name evidence="3" type="ORF">ANN_12315</name>
</gene>
<comment type="caution">
    <text evidence="3">The sequence shown here is derived from an EMBL/GenBank/DDBJ whole genome shotgun (WGS) entry which is preliminary data.</text>
</comment>
<sequence length="561" mass="63469">MHCQRRLPLRSESRLTPRKVYKTLTLREEQGLRVFENKVLRKIFGAKRDEVTGEWRKLYNTELHALYSSPDIIRNIKSRRLRWAGHVARRGESRNAYRVLVGRPEGKRPLGRPRRRWEDNIKMDLRQVEYDDRDWINLAQDRDQWWAYVRAAMNLRVALCGSALAQYDDETGGSPVPQRAIIPGSIPLSSGRPQFRPRPQGRVLQGPGGAPGGPAVRLRRPGATARGGRLQQPQFASTLSTGEPQISRSTSAPLGPTPPLPAILAQARPLSPVSTISPRPIQEDPIEDELPEDDLETDPQPLPIPSSTPLPSSLPSRPQNLQPAVFRPTRPAFRPERPIDDIPVPTRQQLRQPIEDISHSHKAAVSPTCRRHHSRTPASSTTGNSLPRHPGLPKTQNNTHIRIVMITPRPATIEPQFTRQPQQNTRQQQAARPPPQQQFSKGQREKKPVAQIVRRYREDNADGSITWGYENDDGSFKEETIGVDCVVRGKYGYTDPDGLRREYTYSSGIPCDKEEEERKKQSNEGFVDYGNNKYVLPNGDSIDLDSVVKNKARKPVAHYRN</sequence>
<feature type="compositionally biased region" description="Polar residues" evidence="2">
    <location>
        <begin position="231"/>
        <end position="252"/>
    </location>
</feature>
<feature type="compositionally biased region" description="Polar residues" evidence="2">
    <location>
        <begin position="376"/>
        <end position="385"/>
    </location>
</feature>
<feature type="compositionally biased region" description="Low complexity" evidence="2">
    <location>
        <begin position="191"/>
        <end position="205"/>
    </location>
</feature>
<evidence type="ECO:0000313" key="3">
    <source>
        <dbReference type="EMBL" id="KAJ4445633.1"/>
    </source>
</evidence>
<feature type="region of interest" description="Disordered" evidence="2">
    <location>
        <begin position="512"/>
        <end position="532"/>
    </location>
</feature>
<proteinExistence type="predicted"/>
<dbReference type="PANTHER" id="PTHR10380:SF2">
    <property type="entry name" value="AGAP003037-PA"/>
    <property type="match status" value="1"/>
</dbReference>
<feature type="region of interest" description="Disordered" evidence="2">
    <location>
        <begin position="170"/>
        <end position="343"/>
    </location>
</feature>
<dbReference type="InterPro" id="IPR000618">
    <property type="entry name" value="Insect_cuticle"/>
</dbReference>
<dbReference type="Proteomes" id="UP001148838">
    <property type="component" value="Unassembled WGS sequence"/>
</dbReference>